<proteinExistence type="inferred from homology"/>
<feature type="domain" description="Peptidase S8/S53" evidence="9">
    <location>
        <begin position="68"/>
        <end position="326"/>
    </location>
</feature>
<feature type="chain" id="PRO_5046396820" evidence="8">
    <location>
        <begin position="45"/>
        <end position="425"/>
    </location>
</feature>
<protein>
    <submittedName>
        <fullName evidence="10">S8 family serine peptidase</fullName>
    </submittedName>
</protein>
<dbReference type="InterPro" id="IPR006311">
    <property type="entry name" value="TAT_signal"/>
</dbReference>
<dbReference type="Gene3D" id="3.40.50.200">
    <property type="entry name" value="Peptidase S8/S53 domain"/>
    <property type="match status" value="1"/>
</dbReference>
<dbReference type="PANTHER" id="PTHR43806">
    <property type="entry name" value="PEPTIDASE S8"/>
    <property type="match status" value="1"/>
</dbReference>
<dbReference type="PRINTS" id="PR00723">
    <property type="entry name" value="SUBTILISIN"/>
</dbReference>
<dbReference type="PROSITE" id="PS51318">
    <property type="entry name" value="TAT"/>
    <property type="match status" value="1"/>
</dbReference>
<evidence type="ECO:0000256" key="5">
    <source>
        <dbReference type="PROSITE-ProRule" id="PRU01240"/>
    </source>
</evidence>
<gene>
    <name evidence="10" type="ORF">AB0D95_22365</name>
</gene>
<accession>A0ABV3EUS7</accession>
<dbReference type="SUPFAM" id="SSF52743">
    <property type="entry name" value="Subtilisin-like"/>
    <property type="match status" value="1"/>
</dbReference>
<keyword evidence="7" id="KW-0472">Membrane</keyword>
<evidence type="ECO:0000256" key="8">
    <source>
        <dbReference type="SAM" id="SignalP"/>
    </source>
</evidence>
<comment type="similarity">
    <text evidence="1 5">Belongs to the peptidase S8 family.</text>
</comment>
<dbReference type="InterPro" id="IPR036852">
    <property type="entry name" value="Peptidase_S8/S53_dom_sf"/>
</dbReference>
<dbReference type="PROSITE" id="PS51892">
    <property type="entry name" value="SUBTILASE"/>
    <property type="match status" value="1"/>
</dbReference>
<feature type="active site" description="Charge relay system" evidence="5">
    <location>
        <position position="111"/>
    </location>
</feature>
<keyword evidence="7" id="KW-0812">Transmembrane</keyword>
<evidence type="ECO:0000313" key="10">
    <source>
        <dbReference type="EMBL" id="MEU9579981.1"/>
    </source>
</evidence>
<evidence type="ECO:0000313" key="11">
    <source>
        <dbReference type="Proteomes" id="UP001551584"/>
    </source>
</evidence>
<evidence type="ECO:0000256" key="7">
    <source>
        <dbReference type="SAM" id="Phobius"/>
    </source>
</evidence>
<keyword evidence="8" id="KW-0732">Signal</keyword>
<comment type="caution">
    <text evidence="10">The sequence shown here is derived from an EMBL/GenBank/DDBJ whole genome shotgun (WGS) entry which is preliminary data.</text>
</comment>
<dbReference type="InterPro" id="IPR015500">
    <property type="entry name" value="Peptidase_S8_subtilisin-rel"/>
</dbReference>
<keyword evidence="2 5" id="KW-0645">Protease</keyword>
<feature type="active site" description="Charge relay system" evidence="5">
    <location>
        <position position="77"/>
    </location>
</feature>
<keyword evidence="3 5" id="KW-0378">Hydrolase</keyword>
<name>A0ABV3EUS7_9ACTN</name>
<dbReference type="InterPro" id="IPR000209">
    <property type="entry name" value="Peptidase_S8/S53_dom"/>
</dbReference>
<feature type="signal peptide" evidence="8">
    <location>
        <begin position="1"/>
        <end position="44"/>
    </location>
</feature>
<feature type="region of interest" description="Disordered" evidence="6">
    <location>
        <begin position="339"/>
        <end position="397"/>
    </location>
</feature>
<organism evidence="10 11">
    <name type="scientific">Streptomyces chilikensis</name>
    <dbReference type="NCBI Taxonomy" id="1194079"/>
    <lineage>
        <taxon>Bacteria</taxon>
        <taxon>Bacillati</taxon>
        <taxon>Actinomycetota</taxon>
        <taxon>Actinomycetes</taxon>
        <taxon>Kitasatosporales</taxon>
        <taxon>Streptomycetaceae</taxon>
        <taxon>Streptomyces</taxon>
    </lineage>
</organism>
<keyword evidence="7" id="KW-1133">Transmembrane helix</keyword>
<dbReference type="Pfam" id="PF00082">
    <property type="entry name" value="Peptidase_S8"/>
    <property type="match status" value="1"/>
</dbReference>
<evidence type="ECO:0000256" key="6">
    <source>
        <dbReference type="SAM" id="MobiDB-lite"/>
    </source>
</evidence>
<dbReference type="EMBL" id="JBEZNA010000061">
    <property type="protein sequence ID" value="MEU9579981.1"/>
    <property type="molecule type" value="Genomic_DNA"/>
</dbReference>
<dbReference type="Proteomes" id="UP001551584">
    <property type="component" value="Unassembled WGS sequence"/>
</dbReference>
<evidence type="ECO:0000256" key="3">
    <source>
        <dbReference type="ARBA" id="ARBA00022801"/>
    </source>
</evidence>
<sequence>MVRISRAGRQKAGDRPLRRRWSTATAVLGALAAFSTGLTPQAAAADWQSKQWYLDAMQAEKMWKASTGEGIKIAVIDSGVNAETPSLKGQVLTDEIPAPHNYAATQDYDSHGTNMAEIIAGTGAGGGVKGLAPDAKIIPIRISFGTLKDKTEKAKAPSVIEAIKAAADSDAKIINMSFTAELPTFQEDEAVAYAHSKGKLLFAGVGNDALGKGYSAETIGYPASYPYVVGVAAADESGTVGRFSENGWYVDVAAPGLDVPGWCDASFRSYCMREGTSAATAVASASAALIWSAHPDWTANQVMSALIDTASRDWPKDVPSKYLGYGLLRPRLVLADADYKPAPPDADPLHRENAGGKAPSPEPSPSEEKKDGADPAHAPGGENATSATEAADSGDDLLWPVAGGAVAALVIGGGAVVLLRKRRTG</sequence>
<evidence type="ECO:0000256" key="1">
    <source>
        <dbReference type="ARBA" id="ARBA00011073"/>
    </source>
</evidence>
<evidence type="ECO:0000256" key="4">
    <source>
        <dbReference type="ARBA" id="ARBA00022825"/>
    </source>
</evidence>
<keyword evidence="11" id="KW-1185">Reference proteome</keyword>
<dbReference type="InterPro" id="IPR050131">
    <property type="entry name" value="Peptidase_S8_subtilisin-like"/>
</dbReference>
<dbReference type="PANTHER" id="PTHR43806:SF11">
    <property type="entry name" value="CEREVISIN-RELATED"/>
    <property type="match status" value="1"/>
</dbReference>
<reference evidence="10 11" key="1">
    <citation type="submission" date="2024-06" db="EMBL/GenBank/DDBJ databases">
        <title>The Natural Products Discovery Center: Release of the First 8490 Sequenced Strains for Exploring Actinobacteria Biosynthetic Diversity.</title>
        <authorList>
            <person name="Kalkreuter E."/>
            <person name="Kautsar S.A."/>
            <person name="Yang D."/>
            <person name="Bader C.D."/>
            <person name="Teijaro C.N."/>
            <person name="Fluegel L."/>
            <person name="Davis C.M."/>
            <person name="Simpson J.R."/>
            <person name="Lauterbach L."/>
            <person name="Steele A.D."/>
            <person name="Gui C."/>
            <person name="Meng S."/>
            <person name="Li G."/>
            <person name="Viehrig K."/>
            <person name="Ye F."/>
            <person name="Su P."/>
            <person name="Kiefer A.F."/>
            <person name="Nichols A."/>
            <person name="Cepeda A.J."/>
            <person name="Yan W."/>
            <person name="Fan B."/>
            <person name="Jiang Y."/>
            <person name="Adhikari A."/>
            <person name="Zheng C.-J."/>
            <person name="Schuster L."/>
            <person name="Cowan T.M."/>
            <person name="Smanski M.J."/>
            <person name="Chevrette M.G."/>
            <person name="De Carvalho L.P.S."/>
            <person name="Shen B."/>
        </authorList>
    </citation>
    <scope>NUCLEOTIDE SEQUENCE [LARGE SCALE GENOMIC DNA]</scope>
    <source>
        <strain evidence="10 11">NPDC048117</strain>
    </source>
</reference>
<dbReference type="RefSeq" id="WP_359275341.1">
    <property type="nucleotide sequence ID" value="NZ_JBEZNA010000061.1"/>
</dbReference>
<evidence type="ECO:0000259" key="9">
    <source>
        <dbReference type="Pfam" id="PF00082"/>
    </source>
</evidence>
<feature type="transmembrane region" description="Helical" evidence="7">
    <location>
        <begin position="397"/>
        <end position="419"/>
    </location>
</feature>
<keyword evidence="4 5" id="KW-0720">Serine protease</keyword>
<feature type="active site" description="Charge relay system" evidence="5">
    <location>
        <position position="277"/>
    </location>
</feature>
<evidence type="ECO:0000256" key="2">
    <source>
        <dbReference type="ARBA" id="ARBA00022670"/>
    </source>
</evidence>